<gene>
    <name evidence="1" type="ORF">Dacsa_2558</name>
</gene>
<evidence type="ECO:0000313" key="2">
    <source>
        <dbReference type="Proteomes" id="UP000010482"/>
    </source>
</evidence>
<accession>K9YXB0</accession>
<dbReference type="RefSeq" id="WP_015230137.1">
    <property type="nucleotide sequence ID" value="NC_019780.1"/>
</dbReference>
<name>K9YXB0_DACS8</name>
<keyword evidence="2" id="KW-1185">Reference proteome</keyword>
<dbReference type="KEGG" id="dsl:Dacsa_2558"/>
<sequence>MQFIRAYVMPFLVILTFTIALLAVSARIFLPDDMLAPAPGAESVQSATEN</sequence>
<dbReference type="HOGENOM" id="CLU_198120_1_1_3"/>
<reference evidence="1" key="1">
    <citation type="submission" date="2012-04" db="EMBL/GenBank/DDBJ databases">
        <title>Finished genome of Dactylococcopsis salina PCC 8305.</title>
        <authorList>
            <consortium name="US DOE Joint Genome Institute"/>
            <person name="Gugger M."/>
            <person name="Coursin T."/>
            <person name="Rippka R."/>
            <person name="Tandeau De Marsac N."/>
            <person name="Huntemann M."/>
            <person name="Wei C.-L."/>
            <person name="Han J."/>
            <person name="Detter J.C."/>
            <person name="Han C."/>
            <person name="Tapia R."/>
            <person name="Daligault H."/>
            <person name="Chen A."/>
            <person name="Krypides N."/>
            <person name="Mavromatis K."/>
            <person name="Markowitz V."/>
            <person name="Szeto E."/>
            <person name="Ivanova N."/>
            <person name="Ovchinnikova G."/>
            <person name="Pagani I."/>
            <person name="Pati A."/>
            <person name="Goodwin L."/>
            <person name="Peters L."/>
            <person name="Pitluck S."/>
            <person name="Woyke T."/>
            <person name="Kerfeld C."/>
        </authorList>
    </citation>
    <scope>NUCLEOTIDE SEQUENCE [LARGE SCALE GENOMIC DNA]</scope>
    <source>
        <strain evidence="1">PCC 8305</strain>
    </source>
</reference>
<dbReference type="EMBL" id="CP003944">
    <property type="protein sequence ID" value="AFZ51147.1"/>
    <property type="molecule type" value="Genomic_DNA"/>
</dbReference>
<organism evidence="1 2">
    <name type="scientific">Dactylococcopsis salina (strain PCC 8305)</name>
    <name type="common">Myxobactron salinum</name>
    <dbReference type="NCBI Taxonomy" id="13035"/>
    <lineage>
        <taxon>Bacteria</taxon>
        <taxon>Bacillati</taxon>
        <taxon>Cyanobacteriota</taxon>
        <taxon>Cyanophyceae</taxon>
        <taxon>Nodosilineales</taxon>
        <taxon>Cymatolegaceae</taxon>
        <taxon>Dactylococcopsis</taxon>
    </lineage>
</organism>
<protein>
    <submittedName>
        <fullName evidence="1">Uncharacterized protein</fullName>
    </submittedName>
</protein>
<dbReference type="AlphaFoldDB" id="K9YXB0"/>
<dbReference type="Proteomes" id="UP000010482">
    <property type="component" value="Chromosome"/>
</dbReference>
<proteinExistence type="predicted"/>
<evidence type="ECO:0000313" key="1">
    <source>
        <dbReference type="EMBL" id="AFZ51147.1"/>
    </source>
</evidence>